<gene>
    <name evidence="2" type="ORF">KSF_004120</name>
</gene>
<feature type="domain" description="NmrA-like" evidence="1">
    <location>
        <begin position="2"/>
        <end position="266"/>
    </location>
</feature>
<reference evidence="2" key="1">
    <citation type="submission" date="2020-10" db="EMBL/GenBank/DDBJ databases">
        <title>Taxonomic study of unclassified bacteria belonging to the class Ktedonobacteria.</title>
        <authorList>
            <person name="Yabe S."/>
            <person name="Wang C.M."/>
            <person name="Zheng Y."/>
            <person name="Sakai Y."/>
            <person name="Cavaletti L."/>
            <person name="Monciardini P."/>
            <person name="Donadio S."/>
        </authorList>
    </citation>
    <scope>NUCLEOTIDE SEQUENCE</scope>
    <source>
        <strain evidence="2">ID150040</strain>
    </source>
</reference>
<sequence length="308" mass="33299">MRIVINTPSGNVGRLVTDQLLQTKEEVVIISRHPEKVANLVAHGASLMEGSIDDPSVLDRALNGADTLYWATPTIPHPDYHNWSARAAQTAAEAVKRHEVKRVVVLSTWGAQHGPGAGPVGVHLAIETAFQAAAPHVTILRAAIFMEDFVTIPSALNHIGMIAAQGTIFGPFDPAKKVPIVAARDVGEKVVEALLDTRWSGFRITGIHGPEDLDFSSMARIIGEGIGRPVKYVQMPLDQVKQGLLDAGMPGSFVEYIMEMYTEQAAGRADPAEPRSTETTTRTSLLEFSREVIKPAVEVASMRMNEAV</sequence>
<dbReference type="PANTHER" id="PTHR43162">
    <property type="match status" value="1"/>
</dbReference>
<comment type="caution">
    <text evidence="2">The sequence shown here is derived from an EMBL/GenBank/DDBJ whole genome shotgun (WGS) entry which is preliminary data.</text>
</comment>
<dbReference type="AlphaFoldDB" id="A0A8J3IFR7"/>
<dbReference type="SUPFAM" id="SSF51735">
    <property type="entry name" value="NAD(P)-binding Rossmann-fold domains"/>
    <property type="match status" value="1"/>
</dbReference>
<proteinExistence type="predicted"/>
<dbReference type="PANTHER" id="PTHR43162:SF1">
    <property type="entry name" value="PRESTALK A DIFFERENTIATION PROTEIN A"/>
    <property type="match status" value="1"/>
</dbReference>
<dbReference type="Gene3D" id="3.40.50.720">
    <property type="entry name" value="NAD(P)-binding Rossmann-like Domain"/>
    <property type="match status" value="1"/>
</dbReference>
<dbReference type="EMBL" id="BNJK01000001">
    <property type="protein sequence ID" value="GHO90364.1"/>
    <property type="molecule type" value="Genomic_DNA"/>
</dbReference>
<dbReference type="Gene3D" id="3.90.25.10">
    <property type="entry name" value="UDP-galactose 4-epimerase, domain 1"/>
    <property type="match status" value="1"/>
</dbReference>
<dbReference type="Pfam" id="PF05368">
    <property type="entry name" value="NmrA"/>
    <property type="match status" value="1"/>
</dbReference>
<protein>
    <submittedName>
        <fullName evidence="2">NmrA family transcriptional regulator</fullName>
    </submittedName>
</protein>
<organism evidence="2 3">
    <name type="scientific">Reticulibacter mediterranei</name>
    <dbReference type="NCBI Taxonomy" id="2778369"/>
    <lineage>
        <taxon>Bacteria</taxon>
        <taxon>Bacillati</taxon>
        <taxon>Chloroflexota</taxon>
        <taxon>Ktedonobacteria</taxon>
        <taxon>Ktedonobacterales</taxon>
        <taxon>Reticulibacteraceae</taxon>
        <taxon>Reticulibacter</taxon>
    </lineage>
</organism>
<name>A0A8J3IFR7_9CHLR</name>
<dbReference type="RefSeq" id="WP_220201334.1">
    <property type="nucleotide sequence ID" value="NZ_BNJK01000001.1"/>
</dbReference>
<dbReference type="InterPro" id="IPR008030">
    <property type="entry name" value="NmrA-like"/>
</dbReference>
<keyword evidence="3" id="KW-1185">Reference proteome</keyword>
<dbReference type="InterPro" id="IPR036291">
    <property type="entry name" value="NAD(P)-bd_dom_sf"/>
</dbReference>
<evidence type="ECO:0000259" key="1">
    <source>
        <dbReference type="Pfam" id="PF05368"/>
    </source>
</evidence>
<accession>A0A8J3IFR7</accession>
<evidence type="ECO:0000313" key="3">
    <source>
        <dbReference type="Proteomes" id="UP000597444"/>
    </source>
</evidence>
<dbReference type="Proteomes" id="UP000597444">
    <property type="component" value="Unassembled WGS sequence"/>
</dbReference>
<evidence type="ECO:0000313" key="2">
    <source>
        <dbReference type="EMBL" id="GHO90364.1"/>
    </source>
</evidence>
<dbReference type="InterPro" id="IPR051604">
    <property type="entry name" value="Ergot_Alk_Oxidoreductase"/>
</dbReference>